<dbReference type="EMBL" id="MT774385">
    <property type="protein sequence ID" value="QOR59016.1"/>
    <property type="molecule type" value="Genomic_DNA"/>
</dbReference>
<name>A0A7M1RXK1_9CAUD</name>
<accession>A0A7M1RXK1</accession>
<evidence type="ECO:0000313" key="2">
    <source>
        <dbReference type="Proteomes" id="UP000594030"/>
    </source>
</evidence>
<organism evidence="1 2">
    <name type="scientific">uncultured phage cr108_1</name>
    <dbReference type="NCBI Taxonomy" id="2772069"/>
    <lineage>
        <taxon>Viruses</taxon>
        <taxon>Duplodnaviria</taxon>
        <taxon>Heunggongvirae</taxon>
        <taxon>Uroviricota</taxon>
        <taxon>Caudoviricetes</taxon>
        <taxon>Crassvirales</taxon>
        <taxon>Steigviridae</taxon>
        <taxon>Asinivirinae</taxon>
        <taxon>Pipoluvirus</taxon>
        <taxon>Pipoluvirus rarus</taxon>
    </lineage>
</organism>
<dbReference type="GeneID" id="65129508"/>
<proteinExistence type="predicted"/>
<dbReference type="Proteomes" id="UP000594030">
    <property type="component" value="Segment"/>
</dbReference>
<sequence length="86" mass="9611">MVNIQKMLENSKKPYLTKLGLLEKKKAAFLAKIDSEAREITAKLESIDSAIEALNGPIAPKIEDAPMEQNVDLEIDPFEIKVDNNE</sequence>
<keyword evidence="2" id="KW-1185">Reference proteome</keyword>
<dbReference type="KEGG" id="vg:65129508"/>
<evidence type="ECO:0000313" key="1">
    <source>
        <dbReference type="EMBL" id="QOR59016.1"/>
    </source>
</evidence>
<protein>
    <submittedName>
        <fullName evidence="1">Uncharacterized protein</fullName>
    </submittedName>
</protein>
<dbReference type="RefSeq" id="YP_010111174.1">
    <property type="nucleotide sequence ID" value="NC_055878.1"/>
</dbReference>
<reference evidence="1 2" key="1">
    <citation type="submission" date="2020-07" db="EMBL/GenBank/DDBJ databases">
        <title>Taxonomic proposal: Crassvirales, a new order of highly abundant and diverse bacterial viruses.</title>
        <authorList>
            <person name="Shkoporov A.N."/>
            <person name="Stockdale S.R."/>
            <person name="Guerin E."/>
            <person name="Ross R.P."/>
            <person name="Hill C."/>
        </authorList>
    </citation>
    <scope>NUCLEOTIDE SEQUENCE [LARGE SCALE GENOMIC DNA]</scope>
</reference>